<reference evidence="1 2" key="1">
    <citation type="submission" date="2020-04" db="EMBL/GenBank/DDBJ databases">
        <title>CFH 90308 Microbacterium sp.</title>
        <authorList>
            <person name="Nie G."/>
            <person name="Ming H."/>
            <person name="Xia T."/>
        </authorList>
    </citation>
    <scope>NUCLEOTIDE SEQUENCE [LARGE SCALE GENOMIC DNA]</scope>
    <source>
        <strain evidence="1 2">CFH 90308</strain>
    </source>
</reference>
<dbReference type="EMBL" id="JABACI010000001">
    <property type="protein sequence ID" value="NLP82921.1"/>
    <property type="molecule type" value="Genomic_DNA"/>
</dbReference>
<name>A0ABX1K7C8_9MICO</name>
<dbReference type="Gene3D" id="3.90.1140.10">
    <property type="entry name" value="Cyclic phosphodiesterase"/>
    <property type="match status" value="1"/>
</dbReference>
<comment type="caution">
    <text evidence="1">The sequence shown here is derived from an EMBL/GenBank/DDBJ whole genome shotgun (WGS) entry which is preliminary data.</text>
</comment>
<dbReference type="GO" id="GO:0016874">
    <property type="term" value="F:ligase activity"/>
    <property type="evidence" value="ECO:0007669"/>
    <property type="project" value="UniProtKB-KW"/>
</dbReference>
<organism evidence="1 2">
    <name type="scientific">Microbacterium salsuginis</name>
    <dbReference type="NCBI Taxonomy" id="2722803"/>
    <lineage>
        <taxon>Bacteria</taxon>
        <taxon>Bacillati</taxon>
        <taxon>Actinomycetota</taxon>
        <taxon>Actinomycetes</taxon>
        <taxon>Micrococcales</taxon>
        <taxon>Microbacteriaceae</taxon>
        <taxon>Microbacterium</taxon>
    </lineage>
</organism>
<dbReference type="SUPFAM" id="SSF55144">
    <property type="entry name" value="LigT-like"/>
    <property type="match status" value="1"/>
</dbReference>
<dbReference type="Pfam" id="PF13563">
    <property type="entry name" value="2_5_RNA_ligase2"/>
    <property type="match status" value="1"/>
</dbReference>
<dbReference type="Proteomes" id="UP001429745">
    <property type="component" value="Unassembled WGS sequence"/>
</dbReference>
<keyword evidence="2" id="KW-1185">Reference proteome</keyword>
<gene>
    <name evidence="1" type="ORF">HF576_03595</name>
</gene>
<keyword evidence="1" id="KW-0436">Ligase</keyword>
<protein>
    <submittedName>
        <fullName evidence="1">2'-5' RNA ligase family protein</fullName>
    </submittedName>
</protein>
<accession>A0ABX1K7C8</accession>
<dbReference type="InterPro" id="IPR009097">
    <property type="entry name" value="Cyclic_Pdiesterase"/>
</dbReference>
<dbReference type="RefSeq" id="WP_168911387.1">
    <property type="nucleotide sequence ID" value="NZ_JABACI010000001.1"/>
</dbReference>
<sequence length="167" mass="18103">MFSVELLPDGQIDAAVREEWRRLLDAGLPSAGMHAAPTNRPHVTVAVRDVVDAASLVPLAALLPIPLELGGVVLFGRAERFVLARAVVATEQLLEFHRAVAHTVGAPEARYENTARDRWSPHLTLARRLRSDQVASALRALAMPALQGALDGLRVWDSAAKRVTALR</sequence>
<evidence type="ECO:0000313" key="2">
    <source>
        <dbReference type="Proteomes" id="UP001429745"/>
    </source>
</evidence>
<proteinExistence type="predicted"/>
<evidence type="ECO:0000313" key="1">
    <source>
        <dbReference type="EMBL" id="NLP82921.1"/>
    </source>
</evidence>